<accession>A0A9P5JUP0</accession>
<keyword evidence="2" id="KW-1185">Reference proteome</keyword>
<organism evidence="1 2">
    <name type="scientific">Russula ochroleuca</name>
    <dbReference type="NCBI Taxonomy" id="152965"/>
    <lineage>
        <taxon>Eukaryota</taxon>
        <taxon>Fungi</taxon>
        <taxon>Dikarya</taxon>
        <taxon>Basidiomycota</taxon>
        <taxon>Agaricomycotina</taxon>
        <taxon>Agaricomycetes</taxon>
        <taxon>Russulales</taxon>
        <taxon>Russulaceae</taxon>
        <taxon>Russula</taxon>
    </lineage>
</organism>
<sequence>MRTWTHWISMVRLRCTWQFPTRVRRWYSCYSSMVQVSIRRTTGVRPYSRPRQHEDFRRSRSCCQCMFNASKWHDIYKSFVCIFSTLSRKAWKLSSSFCVLWYPPIRSRNEACRLSGDTKW</sequence>
<comment type="caution">
    <text evidence="1">The sequence shown here is derived from an EMBL/GenBank/DDBJ whole genome shotgun (WGS) entry which is preliminary data.</text>
</comment>
<reference evidence="1" key="2">
    <citation type="journal article" date="2020" name="Nat. Commun.">
        <title>Large-scale genome sequencing of mycorrhizal fungi provides insights into the early evolution of symbiotic traits.</title>
        <authorList>
            <person name="Miyauchi S."/>
            <person name="Kiss E."/>
            <person name="Kuo A."/>
            <person name="Drula E."/>
            <person name="Kohler A."/>
            <person name="Sanchez-Garcia M."/>
            <person name="Morin E."/>
            <person name="Andreopoulos B."/>
            <person name="Barry K.W."/>
            <person name="Bonito G."/>
            <person name="Buee M."/>
            <person name="Carver A."/>
            <person name="Chen C."/>
            <person name="Cichocki N."/>
            <person name="Clum A."/>
            <person name="Culley D."/>
            <person name="Crous P.W."/>
            <person name="Fauchery L."/>
            <person name="Girlanda M."/>
            <person name="Hayes R.D."/>
            <person name="Keri Z."/>
            <person name="LaButti K."/>
            <person name="Lipzen A."/>
            <person name="Lombard V."/>
            <person name="Magnuson J."/>
            <person name="Maillard F."/>
            <person name="Murat C."/>
            <person name="Nolan M."/>
            <person name="Ohm R.A."/>
            <person name="Pangilinan J."/>
            <person name="Pereira M.F."/>
            <person name="Perotto S."/>
            <person name="Peter M."/>
            <person name="Pfister S."/>
            <person name="Riley R."/>
            <person name="Sitrit Y."/>
            <person name="Stielow J.B."/>
            <person name="Szollosi G."/>
            <person name="Zifcakova L."/>
            <person name="Stursova M."/>
            <person name="Spatafora J.W."/>
            <person name="Tedersoo L."/>
            <person name="Vaario L.M."/>
            <person name="Yamada A."/>
            <person name="Yan M."/>
            <person name="Wang P."/>
            <person name="Xu J."/>
            <person name="Bruns T."/>
            <person name="Baldrian P."/>
            <person name="Vilgalys R."/>
            <person name="Dunand C."/>
            <person name="Henrissat B."/>
            <person name="Grigoriev I.V."/>
            <person name="Hibbett D."/>
            <person name="Nagy L.G."/>
            <person name="Martin F.M."/>
        </authorList>
    </citation>
    <scope>NUCLEOTIDE SEQUENCE</scope>
    <source>
        <strain evidence="1">Prilba</strain>
    </source>
</reference>
<evidence type="ECO:0000313" key="1">
    <source>
        <dbReference type="EMBL" id="KAF8463772.1"/>
    </source>
</evidence>
<protein>
    <submittedName>
        <fullName evidence="1">Uncharacterized protein</fullName>
    </submittedName>
</protein>
<name>A0A9P5JUP0_9AGAM</name>
<dbReference type="EMBL" id="WHVB01000065">
    <property type="protein sequence ID" value="KAF8463772.1"/>
    <property type="molecule type" value="Genomic_DNA"/>
</dbReference>
<dbReference type="Proteomes" id="UP000759537">
    <property type="component" value="Unassembled WGS sequence"/>
</dbReference>
<gene>
    <name evidence="1" type="ORF">DFH94DRAFT_658973</name>
</gene>
<proteinExistence type="predicted"/>
<evidence type="ECO:0000313" key="2">
    <source>
        <dbReference type="Proteomes" id="UP000759537"/>
    </source>
</evidence>
<reference evidence="1" key="1">
    <citation type="submission" date="2019-10" db="EMBL/GenBank/DDBJ databases">
        <authorList>
            <consortium name="DOE Joint Genome Institute"/>
            <person name="Kuo A."/>
            <person name="Miyauchi S."/>
            <person name="Kiss E."/>
            <person name="Drula E."/>
            <person name="Kohler A."/>
            <person name="Sanchez-Garcia M."/>
            <person name="Andreopoulos B."/>
            <person name="Barry K.W."/>
            <person name="Bonito G."/>
            <person name="Buee M."/>
            <person name="Carver A."/>
            <person name="Chen C."/>
            <person name="Cichocki N."/>
            <person name="Clum A."/>
            <person name="Culley D."/>
            <person name="Crous P.W."/>
            <person name="Fauchery L."/>
            <person name="Girlanda M."/>
            <person name="Hayes R."/>
            <person name="Keri Z."/>
            <person name="LaButti K."/>
            <person name="Lipzen A."/>
            <person name="Lombard V."/>
            <person name="Magnuson J."/>
            <person name="Maillard F."/>
            <person name="Morin E."/>
            <person name="Murat C."/>
            <person name="Nolan M."/>
            <person name="Ohm R."/>
            <person name="Pangilinan J."/>
            <person name="Pereira M."/>
            <person name="Perotto S."/>
            <person name="Peter M."/>
            <person name="Riley R."/>
            <person name="Sitrit Y."/>
            <person name="Stielow B."/>
            <person name="Szollosi G."/>
            <person name="Zifcakova L."/>
            <person name="Stursova M."/>
            <person name="Spatafora J.W."/>
            <person name="Tedersoo L."/>
            <person name="Vaario L.-M."/>
            <person name="Yamada A."/>
            <person name="Yan M."/>
            <person name="Wang P."/>
            <person name="Xu J."/>
            <person name="Bruns T."/>
            <person name="Baldrian P."/>
            <person name="Vilgalys R."/>
            <person name="Henrissat B."/>
            <person name="Grigoriev I.V."/>
            <person name="Hibbett D."/>
            <person name="Nagy L.G."/>
            <person name="Martin F.M."/>
        </authorList>
    </citation>
    <scope>NUCLEOTIDE SEQUENCE</scope>
    <source>
        <strain evidence="1">Prilba</strain>
    </source>
</reference>
<dbReference type="AlphaFoldDB" id="A0A9P5JUP0"/>